<accession>A0A4Q2UAK6</accession>
<keyword evidence="4" id="KW-1185">Reference proteome</keyword>
<comment type="caution">
    <text evidence="3">The sequence shown here is derived from an EMBL/GenBank/DDBJ whole genome shotgun (WGS) entry which is preliminary data.</text>
</comment>
<organism evidence="3 4">
    <name type="scientific">Lichenibacterium minor</name>
    <dbReference type="NCBI Taxonomy" id="2316528"/>
    <lineage>
        <taxon>Bacteria</taxon>
        <taxon>Pseudomonadati</taxon>
        <taxon>Pseudomonadota</taxon>
        <taxon>Alphaproteobacteria</taxon>
        <taxon>Hyphomicrobiales</taxon>
        <taxon>Lichenihabitantaceae</taxon>
        <taxon>Lichenibacterium</taxon>
    </lineage>
</organism>
<keyword evidence="2" id="KW-0472">Membrane</keyword>
<feature type="transmembrane region" description="Helical" evidence="2">
    <location>
        <begin position="29"/>
        <end position="50"/>
    </location>
</feature>
<dbReference type="AlphaFoldDB" id="A0A4Q2UAK6"/>
<gene>
    <name evidence="3" type="ORF">D3273_03780</name>
</gene>
<dbReference type="EMBL" id="QYBB01000002">
    <property type="protein sequence ID" value="RYC33592.1"/>
    <property type="molecule type" value="Genomic_DNA"/>
</dbReference>
<evidence type="ECO:0000256" key="2">
    <source>
        <dbReference type="SAM" id="Phobius"/>
    </source>
</evidence>
<evidence type="ECO:0000313" key="3">
    <source>
        <dbReference type="EMBL" id="RYC33592.1"/>
    </source>
</evidence>
<name>A0A4Q2UAK6_9HYPH</name>
<keyword evidence="2" id="KW-0812">Transmembrane</keyword>
<reference evidence="3 4" key="1">
    <citation type="submission" date="2018-12" db="EMBL/GenBank/DDBJ databases">
        <authorList>
            <person name="Grouzdev D.S."/>
            <person name="Krutkina M.S."/>
        </authorList>
    </citation>
    <scope>NUCLEOTIDE SEQUENCE [LARGE SCALE GENOMIC DNA]</scope>
    <source>
        <strain evidence="3 4">RmlP026</strain>
    </source>
</reference>
<feature type="region of interest" description="Disordered" evidence="1">
    <location>
        <begin position="61"/>
        <end position="88"/>
    </location>
</feature>
<evidence type="ECO:0000313" key="4">
    <source>
        <dbReference type="Proteomes" id="UP000290759"/>
    </source>
</evidence>
<evidence type="ECO:0000256" key="1">
    <source>
        <dbReference type="SAM" id="MobiDB-lite"/>
    </source>
</evidence>
<dbReference type="RefSeq" id="WP_129223626.1">
    <property type="nucleotide sequence ID" value="NZ_QYBB01000002.1"/>
</dbReference>
<reference evidence="3 4" key="2">
    <citation type="submission" date="2019-02" db="EMBL/GenBank/DDBJ databases">
        <title>'Lichenibacterium ramalinii' gen. nov. sp. nov., 'Lichenibacterium minor' gen. nov. sp. nov.</title>
        <authorList>
            <person name="Pankratov T."/>
        </authorList>
    </citation>
    <scope>NUCLEOTIDE SEQUENCE [LARGE SCALE GENOMIC DNA]</scope>
    <source>
        <strain evidence="3 4">RmlP026</strain>
    </source>
</reference>
<protein>
    <submittedName>
        <fullName evidence="3">Uncharacterized protein</fullName>
    </submittedName>
</protein>
<proteinExistence type="predicted"/>
<keyword evidence="2" id="KW-1133">Transmembrane helix</keyword>
<sequence length="88" mass="9408">MWNRVVSLFDVVAGRMIAGVLNLSSAHPVAMVLILAVLAALVCTTWLDLIGVRFDAPWWRPEQAGDPGRARRGATAEGPDSTATPPAR</sequence>
<dbReference type="Proteomes" id="UP000290759">
    <property type="component" value="Unassembled WGS sequence"/>
</dbReference>